<reference evidence="2 3" key="1">
    <citation type="submission" date="2023-02" db="EMBL/GenBank/DDBJ databases">
        <authorList>
            <person name="Mo P."/>
        </authorList>
    </citation>
    <scope>NUCLEOTIDE SEQUENCE [LARGE SCALE GENOMIC DNA]</scope>
    <source>
        <strain evidence="2 3">HUAS 3</strain>
    </source>
</reference>
<gene>
    <name evidence="2" type="ORF">PVK37_15500</name>
</gene>
<keyword evidence="3" id="KW-1185">Reference proteome</keyword>
<dbReference type="Proteomes" id="UP001219605">
    <property type="component" value="Chromosome"/>
</dbReference>
<evidence type="ECO:0000256" key="1">
    <source>
        <dbReference type="SAM" id="SignalP"/>
    </source>
</evidence>
<proteinExistence type="predicted"/>
<evidence type="ECO:0008006" key="4">
    <source>
        <dbReference type="Google" id="ProtNLM"/>
    </source>
</evidence>
<keyword evidence="1" id="KW-0732">Signal</keyword>
<evidence type="ECO:0000313" key="3">
    <source>
        <dbReference type="Proteomes" id="UP001219605"/>
    </source>
</evidence>
<organism evidence="2 3">
    <name type="scientific">Micromonospora cathayae</name>
    <dbReference type="NCBI Taxonomy" id="3028804"/>
    <lineage>
        <taxon>Bacteria</taxon>
        <taxon>Bacillati</taxon>
        <taxon>Actinomycetota</taxon>
        <taxon>Actinomycetes</taxon>
        <taxon>Micromonosporales</taxon>
        <taxon>Micromonosporaceae</taxon>
        <taxon>Micromonospora</taxon>
    </lineage>
</organism>
<name>A0ABY7ZXS4_9ACTN</name>
<dbReference type="RefSeq" id="WP_275034710.1">
    <property type="nucleotide sequence ID" value="NZ_CP118615.1"/>
</dbReference>
<feature type="chain" id="PRO_5045426541" description="Peptidase inhibitor family I36" evidence="1">
    <location>
        <begin position="21"/>
        <end position="115"/>
    </location>
</feature>
<protein>
    <recommendedName>
        <fullName evidence="4">Peptidase inhibitor family I36</fullName>
    </recommendedName>
</protein>
<sequence>MRKVTTGLAAAGLATLGLLAAVPGSAAASAPAPFCESGASTFICDAASTGATTWTITERYIAGGSSTYSMTTAGSFLFQNCTSRSTLRVFYSYVADGVTVTSETGGVNCNPYEWP</sequence>
<feature type="signal peptide" evidence="1">
    <location>
        <begin position="1"/>
        <end position="20"/>
    </location>
</feature>
<accession>A0ABY7ZXS4</accession>
<dbReference type="EMBL" id="CP118615">
    <property type="protein sequence ID" value="WDZ87703.1"/>
    <property type="molecule type" value="Genomic_DNA"/>
</dbReference>
<evidence type="ECO:0000313" key="2">
    <source>
        <dbReference type="EMBL" id="WDZ87703.1"/>
    </source>
</evidence>